<comment type="caution">
    <text evidence="1">The sequence shown here is derived from an EMBL/GenBank/DDBJ whole genome shotgun (WGS) entry which is preliminary data.</text>
</comment>
<reference evidence="2" key="1">
    <citation type="journal article" date="2023" name="Nat. Plants">
        <title>Single-cell RNA sequencing provides a high-resolution roadmap for understanding the multicellular compartmentation of specialized metabolism.</title>
        <authorList>
            <person name="Sun S."/>
            <person name="Shen X."/>
            <person name="Li Y."/>
            <person name="Li Y."/>
            <person name="Wang S."/>
            <person name="Li R."/>
            <person name="Zhang H."/>
            <person name="Shen G."/>
            <person name="Guo B."/>
            <person name="Wei J."/>
            <person name="Xu J."/>
            <person name="St-Pierre B."/>
            <person name="Chen S."/>
            <person name="Sun C."/>
        </authorList>
    </citation>
    <scope>NUCLEOTIDE SEQUENCE [LARGE SCALE GENOMIC DNA]</scope>
</reference>
<dbReference type="EMBL" id="CM044708">
    <property type="protein sequence ID" value="KAI5648820.1"/>
    <property type="molecule type" value="Genomic_DNA"/>
</dbReference>
<organism evidence="1 2">
    <name type="scientific">Catharanthus roseus</name>
    <name type="common">Madagascar periwinkle</name>
    <name type="synonym">Vinca rosea</name>
    <dbReference type="NCBI Taxonomy" id="4058"/>
    <lineage>
        <taxon>Eukaryota</taxon>
        <taxon>Viridiplantae</taxon>
        <taxon>Streptophyta</taxon>
        <taxon>Embryophyta</taxon>
        <taxon>Tracheophyta</taxon>
        <taxon>Spermatophyta</taxon>
        <taxon>Magnoliopsida</taxon>
        <taxon>eudicotyledons</taxon>
        <taxon>Gunneridae</taxon>
        <taxon>Pentapetalae</taxon>
        <taxon>asterids</taxon>
        <taxon>lamiids</taxon>
        <taxon>Gentianales</taxon>
        <taxon>Apocynaceae</taxon>
        <taxon>Rauvolfioideae</taxon>
        <taxon>Vinceae</taxon>
        <taxon>Catharanthinae</taxon>
        <taxon>Catharanthus</taxon>
    </lineage>
</organism>
<proteinExistence type="predicted"/>
<protein>
    <submittedName>
        <fullName evidence="1">Uncharacterized protein</fullName>
    </submittedName>
</protein>
<sequence length="148" mass="17425">MTDIQLGMRFVDKVQTIEQNKHRNLSSKFISMSISHLVAKDPEIPVSNIIQEVQVLFQISCTYKQAWYAKKFAIERVFGRWDTTFSILPKYLQAVQDLNPGTIYELLHHRTSKKNGSRTDTYVPEIYSRQTYRRTYQANFHTVLSENF</sequence>
<evidence type="ECO:0000313" key="2">
    <source>
        <dbReference type="Proteomes" id="UP001060085"/>
    </source>
</evidence>
<accession>A0ACB9ZQY0</accession>
<dbReference type="Proteomes" id="UP001060085">
    <property type="component" value="Linkage Group LG08"/>
</dbReference>
<gene>
    <name evidence="1" type="ORF">M9H77_34825</name>
</gene>
<evidence type="ECO:0000313" key="1">
    <source>
        <dbReference type="EMBL" id="KAI5648820.1"/>
    </source>
</evidence>
<name>A0ACB9ZQY0_CATRO</name>
<keyword evidence="2" id="KW-1185">Reference proteome</keyword>